<reference evidence="1" key="2">
    <citation type="journal article" date="2007" name="Science">
        <title>Draft genome sequence of the sexually transmitted pathogen Trichomonas vaginalis.</title>
        <authorList>
            <person name="Carlton J.M."/>
            <person name="Hirt R.P."/>
            <person name="Silva J.C."/>
            <person name="Delcher A.L."/>
            <person name="Schatz M."/>
            <person name="Zhao Q."/>
            <person name="Wortman J.R."/>
            <person name="Bidwell S.L."/>
            <person name="Alsmark U.C.M."/>
            <person name="Besteiro S."/>
            <person name="Sicheritz-Ponten T."/>
            <person name="Noel C.J."/>
            <person name="Dacks J.B."/>
            <person name="Foster P.G."/>
            <person name="Simillion C."/>
            <person name="Van de Peer Y."/>
            <person name="Miranda-Saavedra D."/>
            <person name="Barton G.J."/>
            <person name="Westrop G.D."/>
            <person name="Mueller S."/>
            <person name="Dessi D."/>
            <person name="Fiori P.L."/>
            <person name="Ren Q."/>
            <person name="Paulsen I."/>
            <person name="Zhang H."/>
            <person name="Bastida-Corcuera F.D."/>
            <person name="Simoes-Barbosa A."/>
            <person name="Brown M.T."/>
            <person name="Hayes R.D."/>
            <person name="Mukherjee M."/>
            <person name="Okumura C.Y."/>
            <person name="Schneider R."/>
            <person name="Smith A.J."/>
            <person name="Vanacova S."/>
            <person name="Villalvazo M."/>
            <person name="Haas B.J."/>
            <person name="Pertea M."/>
            <person name="Feldblyum T.V."/>
            <person name="Utterback T.R."/>
            <person name="Shu C.L."/>
            <person name="Osoegawa K."/>
            <person name="de Jong P.J."/>
            <person name="Hrdy I."/>
            <person name="Horvathova L."/>
            <person name="Zubacova Z."/>
            <person name="Dolezal P."/>
            <person name="Malik S.B."/>
            <person name="Logsdon J.M. Jr."/>
            <person name="Henze K."/>
            <person name="Gupta A."/>
            <person name="Wang C.C."/>
            <person name="Dunne R.L."/>
            <person name="Upcroft J.A."/>
            <person name="Upcroft P."/>
            <person name="White O."/>
            <person name="Salzberg S.L."/>
            <person name="Tang P."/>
            <person name="Chiu C.-H."/>
            <person name="Lee Y.-S."/>
            <person name="Embley T.M."/>
            <person name="Coombs G.H."/>
            <person name="Mottram J.C."/>
            <person name="Tachezy J."/>
            <person name="Fraser-Liggett C.M."/>
            <person name="Johnson P.J."/>
        </authorList>
    </citation>
    <scope>NUCLEOTIDE SEQUENCE [LARGE SCALE GENOMIC DNA]</scope>
    <source>
        <strain evidence="1">G3</strain>
    </source>
</reference>
<dbReference type="VEuPathDB" id="TrichDB:TVAGG3_0714580"/>
<name>A2DLB9_TRIV3</name>
<dbReference type="AlphaFoldDB" id="A2DLB9"/>
<dbReference type="InParanoid" id="A2DLB9"/>
<evidence type="ECO:0000313" key="2">
    <source>
        <dbReference type="Proteomes" id="UP000001542"/>
    </source>
</evidence>
<keyword evidence="2" id="KW-1185">Reference proteome</keyword>
<dbReference type="EMBL" id="DS113215">
    <property type="protein sequence ID" value="EAY18737.1"/>
    <property type="molecule type" value="Genomic_DNA"/>
</dbReference>
<reference evidence="1" key="1">
    <citation type="submission" date="2006-10" db="EMBL/GenBank/DDBJ databases">
        <authorList>
            <person name="Amadeo P."/>
            <person name="Zhao Q."/>
            <person name="Wortman J."/>
            <person name="Fraser-Liggett C."/>
            <person name="Carlton J."/>
        </authorList>
    </citation>
    <scope>NUCLEOTIDE SEQUENCE</scope>
    <source>
        <strain evidence="1">G3</strain>
    </source>
</reference>
<accession>A2DLB9</accession>
<gene>
    <name evidence="1" type="ORF">TVAG_267690</name>
</gene>
<evidence type="ECO:0000313" key="1">
    <source>
        <dbReference type="EMBL" id="EAY18737.1"/>
    </source>
</evidence>
<protein>
    <submittedName>
        <fullName evidence="1">Uncharacterized protein</fullName>
    </submittedName>
</protein>
<dbReference type="VEuPathDB" id="TrichDB:TVAG_267690"/>
<organism evidence="1 2">
    <name type="scientific">Trichomonas vaginalis (strain ATCC PRA-98 / G3)</name>
    <dbReference type="NCBI Taxonomy" id="412133"/>
    <lineage>
        <taxon>Eukaryota</taxon>
        <taxon>Metamonada</taxon>
        <taxon>Parabasalia</taxon>
        <taxon>Trichomonadida</taxon>
        <taxon>Trichomonadidae</taxon>
        <taxon>Trichomonas</taxon>
    </lineage>
</organism>
<proteinExistence type="predicted"/>
<dbReference type="Proteomes" id="UP000001542">
    <property type="component" value="Unassembled WGS sequence"/>
</dbReference>
<dbReference type="KEGG" id="tva:5464259"/>
<sequence length="225" mass="26410">MEAKIASLQSISRSLLSKISKSRRKTDEKILSLIQKVTTKNFNLEQAFTQDTVLRPFTTILDHIETETSFEISLNILINLTNNEEILKKLSMITEEESTMIPLRAIELYDSFKVDPNLILCLIKNLSNEERNIRSIIKSYSIDFIAINIDYFEDNIDLIEIILKNMIKKENEKMIRKYSTDGIKTIYQYLKDESVRALIQRFFFDDIERKGFSTPRRFGITRVYT</sequence>